<keyword evidence="4" id="KW-0560">Oxidoreductase</keyword>
<dbReference type="PROSITE" id="PS51384">
    <property type="entry name" value="FAD_FR"/>
    <property type="match status" value="1"/>
</dbReference>
<evidence type="ECO:0000256" key="1">
    <source>
        <dbReference type="ARBA" id="ARBA00022630"/>
    </source>
</evidence>
<dbReference type="PROSITE" id="PS51085">
    <property type="entry name" value="2FE2S_FER_2"/>
    <property type="match status" value="1"/>
</dbReference>
<dbReference type="CDD" id="cd00207">
    <property type="entry name" value="fer2"/>
    <property type="match status" value="1"/>
</dbReference>
<dbReference type="InterPro" id="IPR039261">
    <property type="entry name" value="FNR_nucleotide-bd"/>
</dbReference>
<keyword evidence="3" id="KW-0479">Metal-binding</keyword>
<dbReference type="Gene3D" id="3.40.50.80">
    <property type="entry name" value="Nucleotide-binding domain of ferredoxin-NADP reductase (FNR) module"/>
    <property type="match status" value="1"/>
</dbReference>
<gene>
    <name evidence="9" type="ORF">SAMN05216600_11758</name>
</gene>
<comment type="caution">
    <text evidence="9">The sequence shown here is derived from an EMBL/GenBank/DDBJ whole genome shotgun (WGS) entry which is preliminary data.</text>
</comment>
<dbReference type="PRINTS" id="PR00409">
    <property type="entry name" value="PHDIOXRDTASE"/>
</dbReference>
<dbReference type="SUPFAM" id="SSF54292">
    <property type="entry name" value="2Fe-2S ferredoxin-like"/>
    <property type="match status" value="1"/>
</dbReference>
<reference evidence="9 10" key="1">
    <citation type="submission" date="2016-10" db="EMBL/GenBank/DDBJ databases">
        <authorList>
            <person name="Varghese N."/>
            <person name="Submissions S."/>
        </authorList>
    </citation>
    <scope>NUCLEOTIDE SEQUENCE [LARGE SCALE GENOMIC DNA]</scope>
    <source>
        <strain evidence="9 10">CIP 109853</strain>
    </source>
</reference>
<dbReference type="InterPro" id="IPR017938">
    <property type="entry name" value="Riboflavin_synthase-like_b-brl"/>
</dbReference>
<keyword evidence="10" id="KW-1185">Reference proteome</keyword>
<dbReference type="InterPro" id="IPR017927">
    <property type="entry name" value="FAD-bd_FR_type"/>
</dbReference>
<feature type="domain" description="2Fe-2S ferredoxin-type" evidence="7">
    <location>
        <begin position="232"/>
        <end position="317"/>
    </location>
</feature>
<keyword evidence="1" id="KW-0285">Flavoprotein</keyword>
<dbReference type="EMBL" id="FOFP01000017">
    <property type="protein sequence ID" value="SER19875.1"/>
    <property type="molecule type" value="Genomic_DNA"/>
</dbReference>
<evidence type="ECO:0000256" key="5">
    <source>
        <dbReference type="ARBA" id="ARBA00023004"/>
    </source>
</evidence>
<dbReference type="InterPro" id="IPR012675">
    <property type="entry name" value="Beta-grasp_dom_sf"/>
</dbReference>
<keyword evidence="2" id="KW-0001">2Fe-2S</keyword>
<evidence type="ECO:0000259" key="8">
    <source>
        <dbReference type="PROSITE" id="PS51384"/>
    </source>
</evidence>
<evidence type="ECO:0000256" key="2">
    <source>
        <dbReference type="ARBA" id="ARBA00022714"/>
    </source>
</evidence>
<dbReference type="InterPro" id="IPR050415">
    <property type="entry name" value="MRET"/>
</dbReference>
<evidence type="ECO:0000259" key="7">
    <source>
        <dbReference type="PROSITE" id="PS51085"/>
    </source>
</evidence>
<dbReference type="Proteomes" id="UP000198512">
    <property type="component" value="Unassembled WGS sequence"/>
</dbReference>
<dbReference type="Gene3D" id="2.40.30.10">
    <property type="entry name" value="Translation factors"/>
    <property type="match status" value="1"/>
</dbReference>
<keyword evidence="6" id="KW-0411">Iron-sulfur</keyword>
<accession>A0ABY1BMR1</accession>
<name>A0ABY1BMR1_9PSED</name>
<dbReference type="PANTHER" id="PTHR47354:SF1">
    <property type="entry name" value="CARNITINE MONOOXYGENASE REDUCTASE SUBUNIT"/>
    <property type="match status" value="1"/>
</dbReference>
<dbReference type="Pfam" id="PF00175">
    <property type="entry name" value="NAD_binding_1"/>
    <property type="match status" value="1"/>
</dbReference>
<keyword evidence="5" id="KW-0408">Iron</keyword>
<dbReference type="Gene3D" id="3.10.20.30">
    <property type="match status" value="1"/>
</dbReference>
<dbReference type="InterPro" id="IPR036010">
    <property type="entry name" value="2Fe-2S_ferredoxin-like_sf"/>
</dbReference>
<dbReference type="PANTHER" id="PTHR47354">
    <property type="entry name" value="NADH OXIDOREDUCTASE HCR"/>
    <property type="match status" value="1"/>
</dbReference>
<dbReference type="CDD" id="cd06185">
    <property type="entry name" value="PDR_like"/>
    <property type="match status" value="1"/>
</dbReference>
<dbReference type="SUPFAM" id="SSF63380">
    <property type="entry name" value="Riboflavin synthase domain-like"/>
    <property type="match status" value="1"/>
</dbReference>
<proteinExistence type="predicted"/>
<dbReference type="Pfam" id="PF00111">
    <property type="entry name" value="Fer2"/>
    <property type="match status" value="1"/>
</dbReference>
<protein>
    <submittedName>
        <fullName evidence="9">Vanillate O-demethylase ferredoxin subunit</fullName>
    </submittedName>
</protein>
<organism evidence="9 10">
    <name type="scientific">Pseudomonas cuatrocienegasensis</name>
    <dbReference type="NCBI Taxonomy" id="543360"/>
    <lineage>
        <taxon>Bacteria</taxon>
        <taxon>Pseudomonadati</taxon>
        <taxon>Pseudomonadota</taxon>
        <taxon>Gammaproteobacteria</taxon>
        <taxon>Pseudomonadales</taxon>
        <taxon>Pseudomonadaceae</taxon>
        <taxon>Pseudomonas</taxon>
    </lineage>
</organism>
<dbReference type="PROSITE" id="PS00197">
    <property type="entry name" value="2FE2S_FER_1"/>
    <property type="match status" value="1"/>
</dbReference>
<sequence>MISVILQAMRLEATDIVSLELVAADGTVLPPFTAGAHVDLHLPGGLLRQYSLSNDPAQTHCYRLGVLRDSASRGGSRAVHEQLRVGQRLQISAPRNLFALDERAPSSLLLAGGIGITPLLSMAWRLHALRADFSLHYCVRAADRAAFMQELRSAPFAERVHLHLDDGPAEQRLQLDRLLPSQGADTQLYVCGPNGFMGHVLEQGRLQGWDEARLHREYFAADSSQAAPGGGFSLRIQSTGQTLEVAPEQTALEVLEAAGFDIPVACGQGLCGTCVTRVLEGEPEHRDLFLSPAEHARNDQFTPCCSRAKSACLVLDL</sequence>
<evidence type="ECO:0000256" key="4">
    <source>
        <dbReference type="ARBA" id="ARBA00023002"/>
    </source>
</evidence>
<evidence type="ECO:0000313" key="10">
    <source>
        <dbReference type="Proteomes" id="UP000198512"/>
    </source>
</evidence>
<feature type="domain" description="FAD-binding FR-type" evidence="8">
    <location>
        <begin position="1"/>
        <end position="101"/>
    </location>
</feature>
<dbReference type="InterPro" id="IPR001433">
    <property type="entry name" value="OxRdtase_FAD/NAD-bd"/>
</dbReference>
<dbReference type="SUPFAM" id="SSF52343">
    <property type="entry name" value="Ferredoxin reductase-like, C-terminal NADP-linked domain"/>
    <property type="match status" value="1"/>
</dbReference>
<dbReference type="RefSeq" id="WP_069519504.1">
    <property type="nucleotide sequence ID" value="NZ_FOFP01000017.1"/>
</dbReference>
<evidence type="ECO:0000313" key="9">
    <source>
        <dbReference type="EMBL" id="SER19875.1"/>
    </source>
</evidence>
<evidence type="ECO:0000256" key="3">
    <source>
        <dbReference type="ARBA" id="ARBA00022723"/>
    </source>
</evidence>
<dbReference type="InterPro" id="IPR001041">
    <property type="entry name" value="2Fe-2S_ferredoxin-type"/>
</dbReference>
<dbReference type="InterPro" id="IPR006058">
    <property type="entry name" value="2Fe2S_fd_BS"/>
</dbReference>
<evidence type="ECO:0000256" key="6">
    <source>
        <dbReference type="ARBA" id="ARBA00023014"/>
    </source>
</evidence>